<dbReference type="RefSeq" id="WP_092906790.1">
    <property type="nucleotide sequence ID" value="NZ_FOUZ01000003.1"/>
</dbReference>
<evidence type="ECO:0000313" key="1">
    <source>
        <dbReference type="EMBL" id="SFM86406.1"/>
    </source>
</evidence>
<dbReference type="Pfam" id="PF19937">
    <property type="entry name" value="GldC-like"/>
    <property type="match status" value="1"/>
</dbReference>
<dbReference type="EMBL" id="FOUZ01000003">
    <property type="protein sequence ID" value="SFM86406.1"/>
    <property type="molecule type" value="Genomic_DNA"/>
</dbReference>
<proteinExistence type="predicted"/>
<dbReference type="Proteomes" id="UP000199149">
    <property type="component" value="Unassembled WGS sequence"/>
</dbReference>
<reference evidence="2" key="1">
    <citation type="submission" date="2016-10" db="EMBL/GenBank/DDBJ databases">
        <authorList>
            <person name="Varghese N."/>
            <person name="Submissions S."/>
        </authorList>
    </citation>
    <scope>NUCLEOTIDE SEQUENCE [LARGE SCALE GENOMIC DNA]</scope>
    <source>
        <strain evidence="2">XJ109</strain>
    </source>
</reference>
<accession>A0A1I4UBN9</accession>
<sequence length="108" mass="12414">MRTTNISVDIELDENNVPEKMTWNAPDGGISHEETKAMLLSVWDDKSKEALRIDLWTKEMTQDDMKRFFHQILISMSSSYLRATDEEEVATRIAAFAEEFAVASKIKD</sequence>
<organism evidence="1 2">
    <name type="scientific">Algoriella xinjiangensis</name>
    <dbReference type="NCBI Taxonomy" id="684065"/>
    <lineage>
        <taxon>Bacteria</taxon>
        <taxon>Pseudomonadati</taxon>
        <taxon>Bacteroidota</taxon>
        <taxon>Flavobacteriia</taxon>
        <taxon>Flavobacteriales</taxon>
        <taxon>Weeksellaceae</taxon>
        <taxon>Algoriella</taxon>
    </lineage>
</organism>
<dbReference type="InterPro" id="IPR019854">
    <property type="entry name" value="Motility-assoc_prot_GldC"/>
</dbReference>
<dbReference type="NCBIfam" id="TIGR03515">
    <property type="entry name" value="GldC"/>
    <property type="match status" value="1"/>
</dbReference>
<gene>
    <name evidence="1" type="ORF">SAMN05421738_103174</name>
</gene>
<keyword evidence="2" id="KW-1185">Reference proteome</keyword>
<dbReference type="AlphaFoldDB" id="A0A1I4UBN9"/>
<name>A0A1I4UBN9_9FLAO</name>
<dbReference type="OrthoDB" id="893422at2"/>
<dbReference type="STRING" id="684065.SAMN05421738_103174"/>
<protein>
    <submittedName>
        <fullName evidence="1">Gliding motility-associated protein GldC</fullName>
    </submittedName>
</protein>
<evidence type="ECO:0000313" key="2">
    <source>
        <dbReference type="Proteomes" id="UP000199149"/>
    </source>
</evidence>